<proteinExistence type="predicted"/>
<reference evidence="2 3" key="1">
    <citation type="submission" date="2014-04" db="EMBL/GenBank/DDBJ databases">
        <authorList>
            <consortium name="DOE Joint Genome Institute"/>
            <person name="Kuo A."/>
            <person name="Gay G."/>
            <person name="Dore J."/>
            <person name="Kohler A."/>
            <person name="Nagy L.G."/>
            <person name="Floudas D."/>
            <person name="Copeland A."/>
            <person name="Barry K.W."/>
            <person name="Cichocki N."/>
            <person name="Veneault-Fourrey C."/>
            <person name="LaButti K."/>
            <person name="Lindquist E.A."/>
            <person name="Lipzen A."/>
            <person name="Lundell T."/>
            <person name="Morin E."/>
            <person name="Murat C."/>
            <person name="Sun H."/>
            <person name="Tunlid A."/>
            <person name="Henrissat B."/>
            <person name="Grigoriev I.V."/>
            <person name="Hibbett D.S."/>
            <person name="Martin F."/>
            <person name="Nordberg H.P."/>
            <person name="Cantor M.N."/>
            <person name="Hua S.X."/>
        </authorList>
    </citation>
    <scope>NUCLEOTIDE SEQUENCE [LARGE SCALE GENOMIC DNA]</scope>
    <source>
        <strain evidence="3">h7</strain>
    </source>
</reference>
<accession>A0A0C3BU47</accession>
<feature type="region of interest" description="Disordered" evidence="1">
    <location>
        <begin position="1"/>
        <end position="58"/>
    </location>
</feature>
<reference evidence="3" key="2">
    <citation type="submission" date="2015-01" db="EMBL/GenBank/DDBJ databases">
        <title>Evolutionary Origins and Diversification of the Mycorrhizal Mutualists.</title>
        <authorList>
            <consortium name="DOE Joint Genome Institute"/>
            <consortium name="Mycorrhizal Genomics Consortium"/>
            <person name="Kohler A."/>
            <person name="Kuo A."/>
            <person name="Nagy L.G."/>
            <person name="Floudas D."/>
            <person name="Copeland A."/>
            <person name="Barry K.W."/>
            <person name="Cichocki N."/>
            <person name="Veneault-Fourrey C."/>
            <person name="LaButti K."/>
            <person name="Lindquist E.A."/>
            <person name="Lipzen A."/>
            <person name="Lundell T."/>
            <person name="Morin E."/>
            <person name="Murat C."/>
            <person name="Riley R."/>
            <person name="Ohm R."/>
            <person name="Sun H."/>
            <person name="Tunlid A."/>
            <person name="Henrissat B."/>
            <person name="Grigoriev I.V."/>
            <person name="Hibbett D.S."/>
            <person name="Martin F."/>
        </authorList>
    </citation>
    <scope>NUCLEOTIDE SEQUENCE [LARGE SCALE GENOMIC DNA]</scope>
    <source>
        <strain evidence="3">h7</strain>
    </source>
</reference>
<feature type="non-terminal residue" evidence="2">
    <location>
        <position position="1"/>
    </location>
</feature>
<dbReference type="HOGENOM" id="CLU_2114671_0_0_1"/>
<dbReference type="Proteomes" id="UP000053424">
    <property type="component" value="Unassembled WGS sequence"/>
</dbReference>
<evidence type="ECO:0000313" key="2">
    <source>
        <dbReference type="EMBL" id="KIM34901.1"/>
    </source>
</evidence>
<dbReference type="EMBL" id="KN831845">
    <property type="protein sequence ID" value="KIM34901.1"/>
    <property type="molecule type" value="Genomic_DNA"/>
</dbReference>
<name>A0A0C3BU47_HEBCY</name>
<evidence type="ECO:0000313" key="3">
    <source>
        <dbReference type="Proteomes" id="UP000053424"/>
    </source>
</evidence>
<protein>
    <submittedName>
        <fullName evidence="2">Uncharacterized protein</fullName>
    </submittedName>
</protein>
<feature type="compositionally biased region" description="Acidic residues" evidence="1">
    <location>
        <begin position="40"/>
        <end position="58"/>
    </location>
</feature>
<gene>
    <name evidence="2" type="ORF">M413DRAFT_32923</name>
</gene>
<sequence>PSGGQVGGRRRTNSKSLAPSDSASYIEPLELADVSSKGSEDEDEPFVDDEDEEYEDEEWLEGLKEWVNGVWTATRRVDARDGSGSEATMVGVLPDLTRSKGVDETSLIPQLPSVQ</sequence>
<keyword evidence="3" id="KW-1185">Reference proteome</keyword>
<evidence type="ECO:0000256" key="1">
    <source>
        <dbReference type="SAM" id="MobiDB-lite"/>
    </source>
</evidence>
<feature type="compositionally biased region" description="Polar residues" evidence="1">
    <location>
        <begin position="14"/>
        <end position="23"/>
    </location>
</feature>
<organism evidence="2 3">
    <name type="scientific">Hebeloma cylindrosporum</name>
    <dbReference type="NCBI Taxonomy" id="76867"/>
    <lineage>
        <taxon>Eukaryota</taxon>
        <taxon>Fungi</taxon>
        <taxon>Dikarya</taxon>
        <taxon>Basidiomycota</taxon>
        <taxon>Agaricomycotina</taxon>
        <taxon>Agaricomycetes</taxon>
        <taxon>Agaricomycetidae</taxon>
        <taxon>Agaricales</taxon>
        <taxon>Agaricineae</taxon>
        <taxon>Hymenogastraceae</taxon>
        <taxon>Hebeloma</taxon>
    </lineage>
</organism>
<dbReference type="AlphaFoldDB" id="A0A0C3BU47"/>